<dbReference type="RefSeq" id="WP_161495959.1">
    <property type="nucleotide sequence ID" value="NZ_BHZK01000001.1"/>
</dbReference>
<reference evidence="1" key="1">
    <citation type="submission" date="2020-10" db="EMBL/GenBank/DDBJ databases">
        <authorList>
            <person name="Delgado J.A."/>
            <person name="Gonzalez J.M."/>
        </authorList>
    </citation>
    <scope>NUCLEOTIDE SEQUENCE</scope>
    <source>
        <strain evidence="1">23.6</strain>
    </source>
</reference>
<sequence>MNNKGEGAHSLSVGAPLYFCRKFVIVMNEPFFIAGEMQGGKEALNLAQEQAENKP</sequence>
<dbReference type="EMBL" id="CP063414">
    <property type="protein sequence ID" value="UOE75336.1"/>
    <property type="molecule type" value="Genomic_DNA"/>
</dbReference>
<gene>
    <name evidence="1" type="ORF">IMI45_13540</name>
</gene>
<dbReference type="Proteomes" id="UP001058458">
    <property type="component" value="Chromosome"/>
</dbReference>
<accession>A0AB38QYZ1</accession>
<protein>
    <submittedName>
        <fullName evidence="1">Uncharacterized protein</fullName>
    </submittedName>
</protein>
<organism evidence="1 2">
    <name type="scientific">Parageobacillus thermoglucosidasius</name>
    <name type="common">Geobacillus thermoglucosidasius</name>
    <dbReference type="NCBI Taxonomy" id="1426"/>
    <lineage>
        <taxon>Bacteria</taxon>
        <taxon>Bacillati</taxon>
        <taxon>Bacillota</taxon>
        <taxon>Bacilli</taxon>
        <taxon>Bacillales</taxon>
        <taxon>Anoxybacillaceae</taxon>
        <taxon>Parageobacillus</taxon>
    </lineage>
</organism>
<evidence type="ECO:0000313" key="2">
    <source>
        <dbReference type="Proteomes" id="UP001058458"/>
    </source>
</evidence>
<proteinExistence type="predicted"/>
<name>A0AB38QYZ1_PARTM</name>
<evidence type="ECO:0000313" key="1">
    <source>
        <dbReference type="EMBL" id="UOE75336.1"/>
    </source>
</evidence>
<dbReference type="AlphaFoldDB" id="A0AB38QYZ1"/>